<dbReference type="PROSITE" id="PS50234">
    <property type="entry name" value="VWFA"/>
    <property type="match status" value="1"/>
</dbReference>
<dbReference type="InterPro" id="IPR036465">
    <property type="entry name" value="vWFA_dom_sf"/>
</dbReference>
<dbReference type="PANTHER" id="PTHR45737:SF6">
    <property type="entry name" value="VON WILLEBRAND FACTOR A DOMAIN-CONTAINING PROTEIN 5A"/>
    <property type="match status" value="1"/>
</dbReference>
<feature type="region of interest" description="Disordered" evidence="1">
    <location>
        <begin position="711"/>
        <end position="734"/>
    </location>
</feature>
<dbReference type="SMART" id="SM00609">
    <property type="entry name" value="VIT"/>
    <property type="match status" value="1"/>
</dbReference>
<accession>A0AAN7YHV2</accession>
<protein>
    <submittedName>
        <fullName evidence="4">Uncharacterized protein</fullName>
    </submittedName>
</protein>
<reference evidence="4 5" key="1">
    <citation type="submission" date="2023-08" db="EMBL/GenBank/DDBJ databases">
        <title>Black Yeasts Isolated from many extreme environments.</title>
        <authorList>
            <person name="Coleine C."/>
            <person name="Stajich J.E."/>
            <person name="Selbmann L."/>
        </authorList>
    </citation>
    <scope>NUCLEOTIDE SEQUENCE [LARGE SCALE GENOMIC DNA]</scope>
    <source>
        <strain evidence="4 5">CCFEE 5910</strain>
    </source>
</reference>
<dbReference type="SMART" id="SM00327">
    <property type="entry name" value="VWA"/>
    <property type="match status" value="1"/>
</dbReference>
<comment type="caution">
    <text evidence="4">The sequence shown here is derived from an EMBL/GenBank/DDBJ whole genome shotgun (WGS) entry which is preliminary data.</text>
</comment>
<keyword evidence="5" id="KW-1185">Reference proteome</keyword>
<dbReference type="PANTHER" id="PTHR45737">
    <property type="entry name" value="VON WILLEBRAND FACTOR A DOMAIN-CONTAINING PROTEIN 5A"/>
    <property type="match status" value="1"/>
</dbReference>
<dbReference type="SUPFAM" id="SSF53300">
    <property type="entry name" value="vWA-like"/>
    <property type="match status" value="1"/>
</dbReference>
<dbReference type="EMBL" id="JAVRRJ010000003">
    <property type="protein sequence ID" value="KAK5086744.1"/>
    <property type="molecule type" value="Genomic_DNA"/>
</dbReference>
<dbReference type="InterPro" id="IPR002035">
    <property type="entry name" value="VWF_A"/>
</dbReference>
<evidence type="ECO:0000259" key="3">
    <source>
        <dbReference type="PROSITE" id="PS51468"/>
    </source>
</evidence>
<dbReference type="Pfam" id="PF08487">
    <property type="entry name" value="VIT"/>
    <property type="match status" value="1"/>
</dbReference>
<dbReference type="PROSITE" id="PS51468">
    <property type="entry name" value="VIT"/>
    <property type="match status" value="1"/>
</dbReference>
<name>A0AAN7YHV2_9EURO</name>
<evidence type="ECO:0000313" key="4">
    <source>
        <dbReference type="EMBL" id="KAK5086744.1"/>
    </source>
</evidence>
<feature type="domain" description="VWFA" evidence="2">
    <location>
        <begin position="288"/>
        <end position="456"/>
    </location>
</feature>
<proteinExistence type="predicted"/>
<dbReference type="Pfam" id="PF13768">
    <property type="entry name" value="VWA_3"/>
    <property type="match status" value="1"/>
</dbReference>
<sequence length="1120" mass="123108">MFGVAHHAYCGCFTVLDNGMRQYLPQVELESHTTILATTSRTVLKQKFTNPLSRSLKEVSYTFPLYDGVSIGGFKCNIGDRVLVGVVKELNRARADYQNAVSKGQTAGLLVQSLNAGDVFTTTVGNVPAGHDVVVEITYLGELKNDAETDGARFTIPTQIAPRYGTQTLAPDSAFHVRAEGGIKIIVDVELERGTYIRGIQSASHPIAVTVGRTSTMMDDDNLFEPHLGSSTLALGSTELDKDFVIVVQAKGQDTPRALLETHPYLPNQRALMTTLIPKFNIPNEHPEIVFVVDRSGSMGGKMHLVAEAVKVFLKSLPTGVKFNICSFGTGYSFLFEKSRTYDSTSVQIAMDLVQQDFDATYGGTEMLQPVQEVIKRRYKDLPLEVMLLTDGEIWNQEALFSIINEASKDNARFFTLGIGPAASSSLVEGIARGGRGFAQWVSDGERMDKRIVRMLKAALTPHIDYKLEVKYKQSEPTEGDDDYELIESFEKSMKVVAKDNNAGSRPSGEGLKRNFISLFDPDTKDEPTNSAAERHDHLVEVLVPNVLQTPHDIPELYSHSRSTIYLLLGPGSTAATPTSVILCGTCKHGDLEVKIPVQEIGAGTTIHQLAAKKAMQELEEGRGWLTKALDKTGQPLKTQHEGQWDLMVEREAVRLGTTFQVGGKFCSFVAVQEDVSSSEKQSEARALADYQVGLMVLEQQNQSRRFMGFGQPQQQYLSRTSGQPRDSALFGGAQSSFGGPSGYAAPYPAYPQPVSQDLWFPFQKEMQCGTRMPLPEADDEMHVTDMKQHFSAPTYGLAASNPFKASSTFGATQTNSQPSRFRSSFDEYQARPVSTNLPSQSRNVDADIGLQQTANPSLDLEVAAESFHLDFSTLDNADVLESFDFDSFLCQELDTEMAVDRSGETYTNCPTQTYPPPLCQLQAPPRPANVASGTAFASMASPPQYSDTAGNVTVNSTQANLNAAFAPRARKAKVTTYSQMQDCHEAAPQGPRKQVKTMSPLEKMQYVIVMQTFRGDWTINEQLLEVLSNHSTMNFNGEANVFSTTKKAYGSHASEPIPENLISDALGTALAIAWLEKVMNDEEEVWEMVVKKARNWLEGHIGKAKADKLIEAAKTVYRV</sequence>
<dbReference type="Proteomes" id="UP001309876">
    <property type="component" value="Unassembled WGS sequence"/>
</dbReference>
<evidence type="ECO:0000256" key="1">
    <source>
        <dbReference type="SAM" id="MobiDB-lite"/>
    </source>
</evidence>
<dbReference type="InterPro" id="IPR013694">
    <property type="entry name" value="VIT"/>
</dbReference>
<dbReference type="AlphaFoldDB" id="A0AAN7YHV2"/>
<feature type="domain" description="VIT" evidence="3">
    <location>
        <begin position="10"/>
        <end position="141"/>
    </location>
</feature>
<evidence type="ECO:0000259" key="2">
    <source>
        <dbReference type="PROSITE" id="PS50234"/>
    </source>
</evidence>
<feature type="compositionally biased region" description="Polar residues" evidence="1">
    <location>
        <begin position="712"/>
        <end position="725"/>
    </location>
</feature>
<organism evidence="4 5">
    <name type="scientific">Lithohypha guttulata</name>
    <dbReference type="NCBI Taxonomy" id="1690604"/>
    <lineage>
        <taxon>Eukaryota</taxon>
        <taxon>Fungi</taxon>
        <taxon>Dikarya</taxon>
        <taxon>Ascomycota</taxon>
        <taxon>Pezizomycotina</taxon>
        <taxon>Eurotiomycetes</taxon>
        <taxon>Chaetothyriomycetidae</taxon>
        <taxon>Chaetothyriales</taxon>
        <taxon>Trichomeriaceae</taxon>
        <taxon>Lithohypha</taxon>
    </lineage>
</organism>
<evidence type="ECO:0000313" key="5">
    <source>
        <dbReference type="Proteomes" id="UP001309876"/>
    </source>
</evidence>
<gene>
    <name evidence="4" type="ORF">LTR05_003912</name>
</gene>
<dbReference type="Gene3D" id="3.40.50.410">
    <property type="entry name" value="von Willebrand factor, type A domain"/>
    <property type="match status" value="1"/>
</dbReference>